<sequence>IPFSGLQISFQASVRFYLPSASLGKRPGIRKLTATCYITNFKKKYSGVHLQRLFCYVVTTKMEQHFYNKIEQIKAIHLEAHDYLVKRNPNSWLWTVISSGFQELEVRRGNESYGVNIHHKKCMCRLWELSEKWFKTYRFSIKPVYGSNMWKKRNKQLVLLPIIRRMPGRPRKNRVKAPCESNTQVSRVGRQMTCSNCYDNGHNKRACNKEPVPKPPKVKRRHRRRMEPNFSHYASNKGGGRGSRGGTAGGRAEGYLRKFSDIETWYAIEDCAQYDKKCSNLTSTISDETIANPNAQIVKDDMVRIQVGVTSPESTIQTLPSFEEYTPPVTYPEEVEKTSGTMIEVELLNETKLEEVGLNCQHNTPLSSREVPSFDKTEASTTTLT</sequence>
<accession>A0A699HNR3</accession>
<protein>
    <submittedName>
        <fullName evidence="2">Zinc finger, PMZ-type</fullName>
    </submittedName>
</protein>
<dbReference type="EMBL" id="BKCJ010184143">
    <property type="protein sequence ID" value="GEY50433.1"/>
    <property type="molecule type" value="Genomic_DNA"/>
</dbReference>
<feature type="compositionally biased region" description="Basic residues" evidence="1">
    <location>
        <begin position="216"/>
        <end position="225"/>
    </location>
</feature>
<comment type="caution">
    <text evidence="2">The sequence shown here is derived from an EMBL/GenBank/DDBJ whole genome shotgun (WGS) entry which is preliminary data.</text>
</comment>
<reference evidence="2" key="1">
    <citation type="journal article" date="2019" name="Sci. Rep.">
        <title>Draft genome of Tanacetum cinerariifolium, the natural source of mosquito coil.</title>
        <authorList>
            <person name="Yamashiro T."/>
            <person name="Shiraishi A."/>
            <person name="Satake H."/>
            <person name="Nakayama K."/>
        </authorList>
    </citation>
    <scope>NUCLEOTIDE SEQUENCE</scope>
</reference>
<gene>
    <name evidence="2" type="ORF">Tci_422407</name>
</gene>
<feature type="non-terminal residue" evidence="2">
    <location>
        <position position="1"/>
    </location>
</feature>
<organism evidence="2">
    <name type="scientific">Tanacetum cinerariifolium</name>
    <name type="common">Dalmatian daisy</name>
    <name type="synonym">Chrysanthemum cinerariifolium</name>
    <dbReference type="NCBI Taxonomy" id="118510"/>
    <lineage>
        <taxon>Eukaryota</taxon>
        <taxon>Viridiplantae</taxon>
        <taxon>Streptophyta</taxon>
        <taxon>Embryophyta</taxon>
        <taxon>Tracheophyta</taxon>
        <taxon>Spermatophyta</taxon>
        <taxon>Magnoliopsida</taxon>
        <taxon>eudicotyledons</taxon>
        <taxon>Gunneridae</taxon>
        <taxon>Pentapetalae</taxon>
        <taxon>asterids</taxon>
        <taxon>campanulids</taxon>
        <taxon>Asterales</taxon>
        <taxon>Asteraceae</taxon>
        <taxon>Asteroideae</taxon>
        <taxon>Anthemideae</taxon>
        <taxon>Anthemidinae</taxon>
        <taxon>Tanacetum</taxon>
    </lineage>
</organism>
<feature type="compositionally biased region" description="Gly residues" evidence="1">
    <location>
        <begin position="237"/>
        <end position="251"/>
    </location>
</feature>
<name>A0A699HNR3_TANCI</name>
<dbReference type="AlphaFoldDB" id="A0A699HNR3"/>
<evidence type="ECO:0000256" key="1">
    <source>
        <dbReference type="SAM" id="MobiDB-lite"/>
    </source>
</evidence>
<feature type="region of interest" description="Disordered" evidence="1">
    <location>
        <begin position="363"/>
        <end position="385"/>
    </location>
</feature>
<feature type="region of interest" description="Disordered" evidence="1">
    <location>
        <begin position="205"/>
        <end position="251"/>
    </location>
</feature>
<evidence type="ECO:0000313" key="2">
    <source>
        <dbReference type="EMBL" id="GEY50433.1"/>
    </source>
</evidence>
<proteinExistence type="predicted"/>